<reference evidence="3 4" key="1">
    <citation type="submission" date="2017-04" db="EMBL/GenBank/DDBJ databases">
        <title>Draft genome of the yeast Clavispora lusitaniae type strain CBS 6936.</title>
        <authorList>
            <person name="Durrens P."/>
            <person name="Klopp C."/>
            <person name="Biteau N."/>
            <person name="Fitton-Ouhabi V."/>
            <person name="Dementhon K."/>
            <person name="Accoceberry I."/>
            <person name="Sherman D.J."/>
            <person name="Noel T."/>
        </authorList>
    </citation>
    <scope>NUCLEOTIDE SEQUENCE [LARGE SCALE GENOMIC DNA]</scope>
    <source>
        <strain evidence="3 4">CBS 6936</strain>
    </source>
</reference>
<dbReference type="InterPro" id="IPR012470">
    <property type="entry name" value="Pup1-like"/>
</dbReference>
<dbReference type="KEGG" id="clus:A9F13_05g01474"/>
<organism evidence="3 4">
    <name type="scientific">Clavispora lusitaniae</name>
    <name type="common">Candida lusitaniae</name>
    <dbReference type="NCBI Taxonomy" id="36911"/>
    <lineage>
        <taxon>Eukaryota</taxon>
        <taxon>Fungi</taxon>
        <taxon>Dikarya</taxon>
        <taxon>Ascomycota</taxon>
        <taxon>Saccharomycotina</taxon>
        <taxon>Pichiomycetes</taxon>
        <taxon>Metschnikowiaceae</taxon>
        <taxon>Clavispora</taxon>
    </lineage>
</organism>
<evidence type="ECO:0000256" key="2">
    <source>
        <dbReference type="SAM" id="Phobius"/>
    </source>
</evidence>
<evidence type="ECO:0000256" key="1">
    <source>
        <dbReference type="SAM" id="MobiDB-lite"/>
    </source>
</evidence>
<dbReference type="Pfam" id="PF07954">
    <property type="entry name" value="DUF1689"/>
    <property type="match status" value="1"/>
</dbReference>
<sequence length="255" mass="29537">MSENPNDKINFYGRQVTRAQLEPFLEFYKADHQLTMQDRQIMASDLEKVRNTSVIWGMLDASIAFFAPTMYRRYTTSKTSVQGETWRKMPVRKIIHRPFLSVAIGTAVYFGSIFYHAKTQIDSQVDKLRVAAASSSGSETESASSKRMLDVWQHMSPSQITFYYLYYWKSSKDPSSILKDPSTMTQDAHEVHYIPPPHEKRGFGGFVPEPEEKHLPHWEKIRKENGFVEPTVSDEKLEDATSEKRNSWEKIRKGN</sequence>
<comment type="caution">
    <text evidence="3">The sequence shown here is derived from an EMBL/GenBank/DDBJ whole genome shotgun (WGS) entry which is preliminary data.</text>
</comment>
<evidence type="ECO:0000313" key="4">
    <source>
        <dbReference type="Proteomes" id="UP000195602"/>
    </source>
</evidence>
<feature type="transmembrane region" description="Helical" evidence="2">
    <location>
        <begin position="94"/>
        <end position="115"/>
    </location>
</feature>
<accession>A0AA91Q0X1</accession>
<protein>
    <submittedName>
        <fullName evidence="3">Uncharacterized protein</fullName>
    </submittedName>
</protein>
<gene>
    <name evidence="3" type="ORF">A9F13_05g01474</name>
</gene>
<dbReference type="EMBL" id="LYUB02000005">
    <property type="protein sequence ID" value="OVF09351.1"/>
    <property type="molecule type" value="Genomic_DNA"/>
</dbReference>
<dbReference type="Proteomes" id="UP000195602">
    <property type="component" value="Unassembled WGS sequence"/>
</dbReference>
<feature type="region of interest" description="Disordered" evidence="1">
    <location>
        <begin position="224"/>
        <end position="255"/>
    </location>
</feature>
<keyword evidence="2" id="KW-0812">Transmembrane</keyword>
<name>A0AA91Q0X1_CLALS</name>
<feature type="compositionally biased region" description="Basic and acidic residues" evidence="1">
    <location>
        <begin position="233"/>
        <end position="255"/>
    </location>
</feature>
<keyword evidence="2" id="KW-1133">Transmembrane helix</keyword>
<keyword evidence="2" id="KW-0472">Membrane</keyword>
<proteinExistence type="predicted"/>
<dbReference type="AlphaFoldDB" id="A0AA91Q0X1"/>
<evidence type="ECO:0000313" key="3">
    <source>
        <dbReference type="EMBL" id="OVF09351.1"/>
    </source>
</evidence>